<dbReference type="SUPFAM" id="SSF109604">
    <property type="entry name" value="HD-domain/PDEase-like"/>
    <property type="match status" value="1"/>
</dbReference>
<keyword evidence="3" id="KW-1185">Reference proteome</keyword>
<evidence type="ECO:0000256" key="1">
    <source>
        <dbReference type="SAM" id="MobiDB-lite"/>
    </source>
</evidence>
<evidence type="ECO:0000313" key="3">
    <source>
        <dbReference type="Proteomes" id="UP000516437"/>
    </source>
</evidence>
<accession>A0A6A1V0W2</accession>
<sequence length="155" mass="17242">MIDVLREFHVLKENKLAGLANLGLFSEFGIVQDADRLGVIGAIGITRCFTFGGSRSRCYTILPFGDGQSKEQYMKKDEQMTLNHFHKKLLKLKDLMKTKDLSLSSPAEEGDTVAASTEEEFEPQASESSLGCFTQSLLERGTDDLLVESFSYANF</sequence>
<evidence type="ECO:0000313" key="2">
    <source>
        <dbReference type="EMBL" id="KAB1206302.1"/>
    </source>
</evidence>
<gene>
    <name evidence="2" type="ORF">CJ030_MR7G011795</name>
</gene>
<dbReference type="PANTHER" id="PTHR33594">
    <property type="entry name" value="SUPERFAMILY HYDROLASE, PUTATIVE (AFU_ORTHOLOGUE AFUA_1G03035)-RELATED"/>
    <property type="match status" value="1"/>
</dbReference>
<dbReference type="Gene3D" id="1.20.58.1910">
    <property type="match status" value="1"/>
</dbReference>
<dbReference type="EMBL" id="RXIC02000025">
    <property type="protein sequence ID" value="KAB1206302.1"/>
    <property type="molecule type" value="Genomic_DNA"/>
</dbReference>
<feature type="region of interest" description="Disordered" evidence="1">
    <location>
        <begin position="102"/>
        <end position="128"/>
    </location>
</feature>
<proteinExistence type="predicted"/>
<name>A0A6A1V0W2_9ROSI</name>
<dbReference type="OrthoDB" id="16547at2759"/>
<dbReference type="PANTHER" id="PTHR33594:SF1">
    <property type="entry name" value="HD_PDEASE DOMAIN-CONTAINING PROTEIN"/>
    <property type="match status" value="1"/>
</dbReference>
<dbReference type="Proteomes" id="UP000516437">
    <property type="component" value="Chromosome 7"/>
</dbReference>
<protein>
    <submittedName>
        <fullName evidence="2">Uncharacterized protein</fullName>
    </submittedName>
</protein>
<dbReference type="AlphaFoldDB" id="A0A6A1V0W2"/>
<reference evidence="2 3" key="1">
    <citation type="journal article" date="2019" name="Plant Biotechnol. J.">
        <title>The red bayberry genome and genetic basis of sex determination.</title>
        <authorList>
            <person name="Jia H.M."/>
            <person name="Jia H.J."/>
            <person name="Cai Q.L."/>
            <person name="Wang Y."/>
            <person name="Zhao H.B."/>
            <person name="Yang W.F."/>
            <person name="Wang G.Y."/>
            <person name="Li Y.H."/>
            <person name="Zhan D.L."/>
            <person name="Shen Y.T."/>
            <person name="Niu Q.F."/>
            <person name="Chang L."/>
            <person name="Qiu J."/>
            <person name="Zhao L."/>
            <person name="Xie H.B."/>
            <person name="Fu W.Y."/>
            <person name="Jin J."/>
            <person name="Li X.W."/>
            <person name="Jiao Y."/>
            <person name="Zhou C.C."/>
            <person name="Tu T."/>
            <person name="Chai C.Y."/>
            <person name="Gao J.L."/>
            <person name="Fan L.J."/>
            <person name="van de Weg E."/>
            <person name="Wang J.Y."/>
            <person name="Gao Z.S."/>
        </authorList>
    </citation>
    <scope>NUCLEOTIDE SEQUENCE [LARGE SCALE GENOMIC DNA]</scope>
    <source>
        <tissue evidence="2">Leaves</tissue>
    </source>
</reference>
<organism evidence="2 3">
    <name type="scientific">Morella rubra</name>
    <name type="common">Chinese bayberry</name>
    <dbReference type="NCBI Taxonomy" id="262757"/>
    <lineage>
        <taxon>Eukaryota</taxon>
        <taxon>Viridiplantae</taxon>
        <taxon>Streptophyta</taxon>
        <taxon>Embryophyta</taxon>
        <taxon>Tracheophyta</taxon>
        <taxon>Spermatophyta</taxon>
        <taxon>Magnoliopsida</taxon>
        <taxon>eudicotyledons</taxon>
        <taxon>Gunneridae</taxon>
        <taxon>Pentapetalae</taxon>
        <taxon>rosids</taxon>
        <taxon>fabids</taxon>
        <taxon>Fagales</taxon>
        <taxon>Myricaceae</taxon>
        <taxon>Morella</taxon>
    </lineage>
</organism>
<comment type="caution">
    <text evidence="2">The sequence shown here is derived from an EMBL/GenBank/DDBJ whole genome shotgun (WGS) entry which is preliminary data.</text>
</comment>